<keyword evidence="1" id="KW-0472">Membrane</keyword>
<dbReference type="RefSeq" id="WP_127801924.1">
    <property type="nucleotide sequence ID" value="NZ_CP044460.1"/>
</dbReference>
<keyword evidence="3" id="KW-0614">Plasmid</keyword>
<proteinExistence type="predicted"/>
<feature type="domain" description="Uncharacterized protein YyaB-like PH" evidence="2">
    <location>
        <begin position="60"/>
        <end position="132"/>
    </location>
</feature>
<accession>A0A6C0Y7E7</accession>
<reference evidence="3 4" key="1">
    <citation type="submission" date="2019-09" db="EMBL/GenBank/DDBJ databases">
        <title>Non-baumannii Acinetobacter spp. carrying blaNDM-1 isolated in China.</title>
        <authorList>
            <person name="Cui C."/>
            <person name="Chen C."/>
            <person name="Sun J."/>
            <person name="Liu Y."/>
        </authorList>
    </citation>
    <scope>NUCLEOTIDE SEQUENCE [LARGE SCALE GENOMIC DNA]</scope>
    <source>
        <strain evidence="3 4">B18</strain>
        <plasmid evidence="4">pb18-5</plasmid>
    </source>
</reference>
<sequence length="133" mass="15287">MQKYKSKIDWWVIIVLTGSSLLLLTLVYSHFDSQNLHANIIFSVLLSSLALVVWLPIPTTYYVVDGEILKIHSIFLKWEIPLNSIEKIEETSDSLSAPALSLDRIRIEYKKDGIHESIMVSPRNKTEFIKQIS</sequence>
<evidence type="ECO:0000313" key="4">
    <source>
        <dbReference type="Proteomes" id="UP000503440"/>
    </source>
</evidence>
<feature type="transmembrane region" description="Helical" evidence="1">
    <location>
        <begin position="40"/>
        <end position="64"/>
    </location>
</feature>
<protein>
    <submittedName>
        <fullName evidence="3">PH domain-containing protein</fullName>
    </submittedName>
</protein>
<gene>
    <name evidence="3" type="ORF">FSC09_17680</name>
</gene>
<dbReference type="GO" id="GO:0030153">
    <property type="term" value="P:bacteriocin immunity"/>
    <property type="evidence" value="ECO:0007669"/>
    <property type="project" value="InterPro"/>
</dbReference>
<dbReference type="AlphaFoldDB" id="A0A6C0Y7E7"/>
<dbReference type="EMBL" id="CP044460">
    <property type="protein sequence ID" value="QIC72187.1"/>
    <property type="molecule type" value="Genomic_DNA"/>
</dbReference>
<dbReference type="InterPro" id="IPR009589">
    <property type="entry name" value="PH_YyaB-like"/>
</dbReference>
<dbReference type="Pfam" id="PF06713">
    <property type="entry name" value="bPH_4"/>
    <property type="match status" value="1"/>
</dbReference>
<dbReference type="Proteomes" id="UP000503440">
    <property type="component" value="Plasmid pB18-5"/>
</dbReference>
<name>A0A6C0Y7E7_9GAMM</name>
<organism evidence="3 4">
    <name type="scientific">Acinetobacter indicus</name>
    <dbReference type="NCBI Taxonomy" id="756892"/>
    <lineage>
        <taxon>Bacteria</taxon>
        <taxon>Pseudomonadati</taxon>
        <taxon>Pseudomonadota</taxon>
        <taxon>Gammaproteobacteria</taxon>
        <taxon>Moraxellales</taxon>
        <taxon>Moraxellaceae</taxon>
        <taxon>Acinetobacter</taxon>
    </lineage>
</organism>
<evidence type="ECO:0000313" key="3">
    <source>
        <dbReference type="EMBL" id="QIC72187.1"/>
    </source>
</evidence>
<feature type="transmembrane region" description="Helical" evidence="1">
    <location>
        <begin position="9"/>
        <end position="28"/>
    </location>
</feature>
<evidence type="ECO:0000256" key="1">
    <source>
        <dbReference type="SAM" id="Phobius"/>
    </source>
</evidence>
<geneLocation type="plasmid" evidence="4">
    <name>pb18-5</name>
</geneLocation>
<keyword evidence="1" id="KW-0812">Transmembrane</keyword>
<evidence type="ECO:0000259" key="2">
    <source>
        <dbReference type="Pfam" id="PF06713"/>
    </source>
</evidence>
<keyword evidence="1" id="KW-1133">Transmembrane helix</keyword>